<keyword evidence="3" id="KW-0812">Transmembrane</keyword>
<reference evidence="8" key="1">
    <citation type="submission" date="2020-08" db="EMBL/GenBank/DDBJ databases">
        <title>Genome public.</title>
        <authorList>
            <person name="Liu C."/>
            <person name="Sun Q."/>
        </authorList>
    </citation>
    <scope>NUCLEOTIDE SEQUENCE</scope>
    <source>
        <strain evidence="8">NSJ-55</strain>
    </source>
</reference>
<feature type="signal peptide" evidence="4">
    <location>
        <begin position="1"/>
        <end position="21"/>
    </location>
</feature>
<dbReference type="RefSeq" id="WP_186874629.1">
    <property type="nucleotide sequence ID" value="NZ_JACOPF010000001.1"/>
</dbReference>
<feature type="region of interest" description="Disordered" evidence="2">
    <location>
        <begin position="1090"/>
        <end position="1129"/>
    </location>
</feature>
<dbReference type="SUPFAM" id="SSF49785">
    <property type="entry name" value="Galactose-binding domain-like"/>
    <property type="match status" value="1"/>
</dbReference>
<gene>
    <name evidence="8" type="ORF">H8S37_03405</name>
</gene>
<dbReference type="InterPro" id="IPR032179">
    <property type="entry name" value="Cry22Aa_Ig-like"/>
</dbReference>
<keyword evidence="3" id="KW-0472">Membrane</keyword>
<feature type="domain" description="Pesticidal crystal protein Cry22Aa Ig-like" evidence="6">
    <location>
        <begin position="1022"/>
        <end position="1088"/>
    </location>
</feature>
<feature type="compositionally biased region" description="Basic and acidic residues" evidence="2">
    <location>
        <begin position="1099"/>
        <end position="1123"/>
    </location>
</feature>
<name>A0A923LH61_9FIRM</name>
<dbReference type="Pfam" id="PF02018">
    <property type="entry name" value="CBM_4_9"/>
    <property type="match status" value="1"/>
</dbReference>
<evidence type="ECO:0000259" key="7">
    <source>
        <dbReference type="Pfam" id="PF18998"/>
    </source>
</evidence>
<keyword evidence="9" id="KW-1185">Reference proteome</keyword>
<feature type="chain" id="PRO_5039104650" evidence="4">
    <location>
        <begin position="22"/>
        <end position="1161"/>
    </location>
</feature>
<evidence type="ECO:0000256" key="1">
    <source>
        <dbReference type="ARBA" id="ARBA00022801"/>
    </source>
</evidence>
<evidence type="ECO:0000256" key="2">
    <source>
        <dbReference type="SAM" id="MobiDB-lite"/>
    </source>
</evidence>
<proteinExistence type="predicted"/>
<dbReference type="AlphaFoldDB" id="A0A923LH61"/>
<comment type="caution">
    <text evidence="8">The sequence shown here is derived from an EMBL/GenBank/DDBJ whole genome shotgun (WGS) entry which is preliminary data.</text>
</comment>
<dbReference type="InterPro" id="IPR006626">
    <property type="entry name" value="PbH1"/>
</dbReference>
<dbReference type="InterPro" id="IPR044060">
    <property type="entry name" value="Bacterial_rp_domain"/>
</dbReference>
<sequence>MKKKILAGVMALMLTAGSLCALPLTGSGGVAYADTTEVETPNMVGNPGFEEDFEEIIGKGNVGEGKREDAKWYSYPGEDANGIMWTTEEKHDGTYAVKVSKAEDALEQDFTNLTAGATYEASCWAKKAGTGTIDAKFNIKGHLENANTAVKAPITDTEWKQYTHTFTAESTNVRMIIYVESASNGAVYVDDFSLKLVSDIESVDAENGEYQVKFNDSYTGTPDKEAFQITYDNASTGEAVSLEVTDCQYDAGTKTATLTVEKIPEAVREQRISGHVLYVPHNQNIDVSYTVDANGEEEIIAQMASVSAENGKVTVVLDKTPSMDPEQSQFTLKQTIDNAQSEACEITSFAYNKEEKTVTLGFEEIPYTTEDKTVEIEVIYTYAEQEPQSMQAEFTVSIGDGRTFYVSAEGNDENDGRTEDTAWATLERVNEEVFRPGDKILFRRGDTFEGGMKPQGSGIEGAPIQIDAYGEAEDAPVIMPPEESNPTVDTLYVQNRTYPNTKSVSAIAFKNQNYWEVRNLELYDDTYEKNVNYKNDSDIFHRGIWINGEDYGAMKHFIFENLEIHGFRGPSHAQGKCAGGIIVTISGDDVPTHVDGLEIRNCELYKLGRSGINLATPWTTRKAEDGKWGWFTWNGLGDWIGHEDMIVENCTIHDIDGDATIINNTEGAVYRNNTIYRTCLNAQGLGYAVGVFNWNADNTIIEENEVFDTAPDDRTGGNGDAQGIEIDALNDTTYVQYNYIHDNPGGTFMFCNLGGYPGYNGVYRYNIMQNDGTAHGVFDMRDYHVDSQVYNNLIYYDRSEKMKFSTNYGGTHIEDMEIYNNVWIFLSDTPMEEPQFNANRVSWTNNVFVGYDKIPVAGENNKKLEQADVGQLGYVAPGTGKTGMDTLAGYNLKPDSILIDAGLNTADMTEGEDNGGRDFFGNELDETQDIGPVEYVKSLVTAASENEEMGTVSVEGEQYIGSEITLTASPKAGYHFVKWVDEEKETVSTEMSYTFTLTESVNLTAVFEALIEEEEAPVIYAQDKTIYVGDKFDALEGVTASAGDEDLTAFIEVVKNTVDTTKADVYEVQYRVQNKAGITAEKTITVTVKEKSGAVTPEEPDKPGKEDKKPESGTAGKEKEKTAAVKTGDSAHAGVWGTVMALALAGCAVSAGCVRRSRRKK</sequence>
<dbReference type="Gene3D" id="2.60.120.260">
    <property type="entry name" value="Galactose-binding domain-like"/>
    <property type="match status" value="1"/>
</dbReference>
<dbReference type="Gene3D" id="2.160.20.10">
    <property type="entry name" value="Single-stranded right-handed beta-helix, Pectin lyase-like"/>
    <property type="match status" value="1"/>
</dbReference>
<organism evidence="8 9">
    <name type="scientific">Mediterraneibacter hominis</name>
    <dbReference type="NCBI Taxonomy" id="2763054"/>
    <lineage>
        <taxon>Bacteria</taxon>
        <taxon>Bacillati</taxon>
        <taxon>Bacillota</taxon>
        <taxon>Clostridia</taxon>
        <taxon>Lachnospirales</taxon>
        <taxon>Lachnospiraceae</taxon>
        <taxon>Mediterraneibacter</taxon>
    </lineage>
</organism>
<protein>
    <submittedName>
        <fullName evidence="8">DUF5011 domain-containing protein</fullName>
    </submittedName>
</protein>
<evidence type="ECO:0000313" key="8">
    <source>
        <dbReference type="EMBL" id="MBC5687981.1"/>
    </source>
</evidence>
<dbReference type="InterPro" id="IPR012334">
    <property type="entry name" value="Pectin_lyas_fold"/>
</dbReference>
<evidence type="ECO:0000259" key="5">
    <source>
        <dbReference type="Pfam" id="PF02018"/>
    </source>
</evidence>
<dbReference type="InterPro" id="IPR013783">
    <property type="entry name" value="Ig-like_fold"/>
</dbReference>
<evidence type="ECO:0000256" key="3">
    <source>
        <dbReference type="SAM" id="Phobius"/>
    </source>
</evidence>
<evidence type="ECO:0000256" key="4">
    <source>
        <dbReference type="SAM" id="SignalP"/>
    </source>
</evidence>
<keyword evidence="4" id="KW-0732">Signal</keyword>
<dbReference type="Pfam" id="PF18998">
    <property type="entry name" value="Flg_new_2"/>
    <property type="match status" value="1"/>
</dbReference>
<dbReference type="GO" id="GO:0016798">
    <property type="term" value="F:hydrolase activity, acting on glycosyl bonds"/>
    <property type="evidence" value="ECO:0007669"/>
    <property type="project" value="InterPro"/>
</dbReference>
<evidence type="ECO:0000313" key="9">
    <source>
        <dbReference type="Proteomes" id="UP000652477"/>
    </source>
</evidence>
<keyword evidence="1" id="KW-0378">Hydrolase</keyword>
<evidence type="ECO:0000259" key="6">
    <source>
        <dbReference type="Pfam" id="PF16403"/>
    </source>
</evidence>
<accession>A0A923LH61</accession>
<keyword evidence="3" id="KW-1133">Transmembrane helix</keyword>
<dbReference type="SMART" id="SM00710">
    <property type="entry name" value="PbH1"/>
    <property type="match status" value="5"/>
</dbReference>
<feature type="domain" description="Bacterial repeat" evidence="7">
    <location>
        <begin position="941"/>
        <end position="1009"/>
    </location>
</feature>
<dbReference type="InterPro" id="IPR008979">
    <property type="entry name" value="Galactose-bd-like_sf"/>
</dbReference>
<dbReference type="Gene3D" id="2.60.40.10">
    <property type="entry name" value="Immunoglobulins"/>
    <property type="match status" value="1"/>
</dbReference>
<dbReference type="EMBL" id="JACOPF010000001">
    <property type="protein sequence ID" value="MBC5687981.1"/>
    <property type="molecule type" value="Genomic_DNA"/>
</dbReference>
<dbReference type="SUPFAM" id="SSF51126">
    <property type="entry name" value="Pectin lyase-like"/>
    <property type="match status" value="1"/>
</dbReference>
<feature type="transmembrane region" description="Helical" evidence="3">
    <location>
        <begin position="1133"/>
        <end position="1154"/>
    </location>
</feature>
<dbReference type="Proteomes" id="UP000652477">
    <property type="component" value="Unassembled WGS sequence"/>
</dbReference>
<dbReference type="InterPro" id="IPR011050">
    <property type="entry name" value="Pectin_lyase_fold/virulence"/>
</dbReference>
<feature type="domain" description="CBM-cenC" evidence="5">
    <location>
        <begin position="51"/>
        <end position="182"/>
    </location>
</feature>
<dbReference type="InterPro" id="IPR003305">
    <property type="entry name" value="CenC_carb-bd"/>
</dbReference>
<dbReference type="Pfam" id="PF16403">
    <property type="entry name" value="Bact_surface_Ig-like"/>
    <property type="match status" value="1"/>
</dbReference>